<name>A0AC60PPR1_IXOPE</name>
<proteinExistence type="predicted"/>
<protein>
    <submittedName>
        <fullName evidence="1">Uncharacterized protein</fullName>
    </submittedName>
</protein>
<accession>A0AC60PPR1</accession>
<organism evidence="1 2">
    <name type="scientific">Ixodes persulcatus</name>
    <name type="common">Taiga tick</name>
    <dbReference type="NCBI Taxonomy" id="34615"/>
    <lineage>
        <taxon>Eukaryota</taxon>
        <taxon>Metazoa</taxon>
        <taxon>Ecdysozoa</taxon>
        <taxon>Arthropoda</taxon>
        <taxon>Chelicerata</taxon>
        <taxon>Arachnida</taxon>
        <taxon>Acari</taxon>
        <taxon>Parasitiformes</taxon>
        <taxon>Ixodida</taxon>
        <taxon>Ixodoidea</taxon>
        <taxon>Ixodidae</taxon>
        <taxon>Ixodinae</taxon>
        <taxon>Ixodes</taxon>
    </lineage>
</organism>
<evidence type="ECO:0000313" key="1">
    <source>
        <dbReference type="EMBL" id="KAG0422890.1"/>
    </source>
</evidence>
<gene>
    <name evidence="1" type="ORF">HPB47_001318</name>
</gene>
<evidence type="ECO:0000313" key="2">
    <source>
        <dbReference type="Proteomes" id="UP000805193"/>
    </source>
</evidence>
<dbReference type="EMBL" id="JABSTQ010010169">
    <property type="protein sequence ID" value="KAG0422890.1"/>
    <property type="molecule type" value="Genomic_DNA"/>
</dbReference>
<dbReference type="Proteomes" id="UP000805193">
    <property type="component" value="Unassembled WGS sequence"/>
</dbReference>
<comment type="caution">
    <text evidence="1">The sequence shown here is derived from an EMBL/GenBank/DDBJ whole genome shotgun (WGS) entry which is preliminary data.</text>
</comment>
<sequence>MLLGALSTKERTDILEMVGLQLGLGLDHLVLPTSGFVISDMMALLRESLVEAMKRDPSTRDEAAVTQEDFEAALKLVKSNLSRRLEFAVEVTKRSSWDELGGISKIQKKLKTAVEGPLLRPSSFARLGLAQPRGLLLVGPPGCGKTSIALALAAGCAASTVFSVGAADVYSPFVGDSEKVVASVFHQARLRAPSVVFMDDLDTLVGRRSAEHSGAQDRVLSALLCEIDGIGTGILHRHTSDVQQDHVGVMVVATTCHPEAVDEALLRPGRLDLVVYVPPPDLEAREEILKIRFSKMSLGDVDVTAVARSTEHFTSADLANLRHVAGLEALSECGFEAPCVEQRHFERALAKVNPSLTPQMLEAFEKLCAKLCRVRLRMGRPRALSGKEDWLRKERQRKQQREWVRNRRKTAVASTSTASGASDSLAKEEHIARLESLHREQDQRCKGRRRAKATDDDRATEAKRKREARR</sequence>
<keyword evidence="2" id="KW-1185">Reference proteome</keyword>
<reference evidence="1 2" key="1">
    <citation type="journal article" date="2020" name="Cell">
        <title>Large-Scale Comparative Analyses of Tick Genomes Elucidate Their Genetic Diversity and Vector Capacities.</title>
        <authorList>
            <consortium name="Tick Genome and Microbiome Consortium (TIGMIC)"/>
            <person name="Jia N."/>
            <person name="Wang J."/>
            <person name="Shi W."/>
            <person name="Du L."/>
            <person name="Sun Y."/>
            <person name="Zhan W."/>
            <person name="Jiang J.F."/>
            <person name="Wang Q."/>
            <person name="Zhang B."/>
            <person name="Ji P."/>
            <person name="Bell-Sakyi L."/>
            <person name="Cui X.M."/>
            <person name="Yuan T.T."/>
            <person name="Jiang B.G."/>
            <person name="Yang W.F."/>
            <person name="Lam T.T."/>
            <person name="Chang Q.C."/>
            <person name="Ding S.J."/>
            <person name="Wang X.J."/>
            <person name="Zhu J.G."/>
            <person name="Ruan X.D."/>
            <person name="Zhao L."/>
            <person name="Wei J.T."/>
            <person name="Ye R.Z."/>
            <person name="Que T.C."/>
            <person name="Du C.H."/>
            <person name="Zhou Y.H."/>
            <person name="Cheng J.X."/>
            <person name="Dai P.F."/>
            <person name="Guo W.B."/>
            <person name="Han X.H."/>
            <person name="Huang E.J."/>
            <person name="Li L.F."/>
            <person name="Wei W."/>
            <person name="Gao Y.C."/>
            <person name="Liu J.Z."/>
            <person name="Shao H.Z."/>
            <person name="Wang X."/>
            <person name="Wang C.C."/>
            <person name="Yang T.C."/>
            <person name="Huo Q.B."/>
            <person name="Li W."/>
            <person name="Chen H.Y."/>
            <person name="Chen S.E."/>
            <person name="Zhou L.G."/>
            <person name="Ni X.B."/>
            <person name="Tian J.H."/>
            <person name="Sheng Y."/>
            <person name="Liu T."/>
            <person name="Pan Y.S."/>
            <person name="Xia L.Y."/>
            <person name="Li J."/>
            <person name="Zhao F."/>
            <person name="Cao W.C."/>
        </authorList>
    </citation>
    <scope>NUCLEOTIDE SEQUENCE [LARGE SCALE GENOMIC DNA]</scope>
    <source>
        <strain evidence="1">Iper-2018</strain>
    </source>
</reference>